<gene>
    <name evidence="1" type="ORF">AW736_08445</name>
</gene>
<dbReference type="STRING" id="1184151.AW736_08445"/>
<dbReference type="EMBL" id="LRRQ01000072">
    <property type="protein sequence ID" value="OAM90231.1"/>
    <property type="molecule type" value="Genomic_DNA"/>
</dbReference>
<evidence type="ECO:0000313" key="1">
    <source>
        <dbReference type="EMBL" id="OAM90231.1"/>
    </source>
</evidence>
<sequence>MAWHPISGFVIAAACVGSRARAMSGGFMLSHLHTWLRYLALAVALWGAAAGGGMGVVSAQTDNVPPAAATPLTREPAAAPGDVPLAGAAPELPADELLARELDARRALELGLPSIAAALYQELLQDKRVAGNAPAGNRVRLALATALLEEDRGEEAGRVLEGFSGEPTPEYLLRRALVEARARQFDSARAASEVIAPEGLPEADRPWLFFLRGLLAEAARDFSQAGAFYQQAEEASVTPLQRSWFVLARERAKLFTGGVDERMLASLRQTLDRNLGRPSGHVAASQLAIALNAAGRRDAAVELLQGQLAMLPREERQVGDEWRLLLGLIAGPGSGEGRTALRALLSGSADQDKQRVALRMLAGAADTPARREDLAKFLGQLIDAPARHPIMGELLLFRAQLALADRRFVDAENDAGRVLANFPGSAARVPALGLLTASAWEQGRFRNAASQAAAALAEMPGGPARAQLGVLVAEAYFRARDYRSAADAYGAALGAVPAGVPAGALMFQRVQAEILAGGRLAEAEQLLDAQARDERFDEANRWRSEWNLARALQAAGEVARAYARVNRLLEEKPPGGTDEEDGLIAEFAGDSPADLRARLAWLRARLAFETGDHARALELASALRGALDEVPEPLRAEIASTTMLLEVQAGFALDDARRTEAAQALLKKLRVDFPRSDAAVYSHLIEADIAAARGDIVGAQNALRALADNFKDSPYAPYALYQAALYAERRGQEQYYKEAYDNLENLVEKFPKSELVYYARLRQGNLLRLMNQYGAAQTLYEDLVNTHRYPGFADGLTAELALADCYAAQAATDASKAESAAAIYERLLDQQSAPADLRVEAGYKFGLNLVSRAELQRVETVWWPMINSFLLDDAGAGALGANGRYWMSRTLIKLGELLEQQAKFDQARGMYELVLRKELPYATLARERINRAGAARP</sequence>
<comment type="caution">
    <text evidence="1">The sequence shown here is derived from an EMBL/GenBank/DDBJ whole genome shotgun (WGS) entry which is preliminary data.</text>
</comment>
<protein>
    <recommendedName>
        <fullName evidence="3">Tetratricopeptide repeat protein</fullName>
    </recommendedName>
</protein>
<reference evidence="1 2" key="1">
    <citation type="submission" date="2016-01" db="EMBL/GenBank/DDBJ databases">
        <title>High potential of lignocellulose degradation of a new Verrucomicrobia species.</title>
        <authorList>
            <person name="Wang Y."/>
            <person name="Shi Y."/>
            <person name="Qiu Z."/>
            <person name="Liu S."/>
            <person name="Yang H."/>
        </authorList>
    </citation>
    <scope>NUCLEOTIDE SEQUENCE [LARGE SCALE GENOMIC DNA]</scope>
    <source>
        <strain evidence="1 2">TSB47</strain>
    </source>
</reference>
<organism evidence="1 2">
    <name type="scientific">Termitidicoccus mucosus</name>
    <dbReference type="NCBI Taxonomy" id="1184151"/>
    <lineage>
        <taxon>Bacteria</taxon>
        <taxon>Pseudomonadati</taxon>
        <taxon>Verrucomicrobiota</taxon>
        <taxon>Opitutia</taxon>
        <taxon>Opitutales</taxon>
        <taxon>Opitutaceae</taxon>
        <taxon>Termitidicoccus</taxon>
    </lineage>
</organism>
<evidence type="ECO:0000313" key="2">
    <source>
        <dbReference type="Proteomes" id="UP000078486"/>
    </source>
</evidence>
<evidence type="ECO:0008006" key="3">
    <source>
        <dbReference type="Google" id="ProtNLM"/>
    </source>
</evidence>
<dbReference type="Proteomes" id="UP000078486">
    <property type="component" value="Unassembled WGS sequence"/>
</dbReference>
<dbReference type="Gene3D" id="1.25.40.10">
    <property type="entry name" value="Tetratricopeptide repeat domain"/>
    <property type="match status" value="3"/>
</dbReference>
<accession>A0A178IKM3</accession>
<proteinExistence type="predicted"/>
<dbReference type="InterPro" id="IPR011990">
    <property type="entry name" value="TPR-like_helical_dom_sf"/>
</dbReference>
<keyword evidence="2" id="KW-1185">Reference proteome</keyword>
<dbReference type="AlphaFoldDB" id="A0A178IKM3"/>
<name>A0A178IKM3_9BACT</name>